<organism evidence="2">
    <name type="scientific">Mycobacterium xenopi 4042</name>
    <dbReference type="NCBI Taxonomy" id="1299334"/>
    <lineage>
        <taxon>Bacteria</taxon>
        <taxon>Bacillati</taxon>
        <taxon>Actinomycetota</taxon>
        <taxon>Actinomycetes</taxon>
        <taxon>Mycobacteriales</taxon>
        <taxon>Mycobacteriaceae</taxon>
        <taxon>Mycobacterium</taxon>
    </lineage>
</organism>
<dbReference type="EMBL" id="JAOB01000066">
    <property type="protein sequence ID" value="EUA24100.1"/>
    <property type="molecule type" value="Genomic_DNA"/>
</dbReference>
<feature type="region of interest" description="Disordered" evidence="1">
    <location>
        <begin position="1"/>
        <end position="47"/>
    </location>
</feature>
<sequence>MPATPAGESRRASAISLATPRPRSAAGTPASASLERRNASSAAAARA</sequence>
<name>X7ZZN6_MYCXE</name>
<evidence type="ECO:0000256" key="1">
    <source>
        <dbReference type="SAM" id="MobiDB-lite"/>
    </source>
</evidence>
<evidence type="ECO:0000313" key="2">
    <source>
        <dbReference type="EMBL" id="EUA24100.1"/>
    </source>
</evidence>
<comment type="caution">
    <text evidence="2">The sequence shown here is derived from an EMBL/GenBank/DDBJ whole genome shotgun (WGS) entry which is preliminary data.</text>
</comment>
<dbReference type="AlphaFoldDB" id="X7ZZN6"/>
<gene>
    <name evidence="2" type="ORF">I553_3662</name>
</gene>
<proteinExistence type="predicted"/>
<accession>X7ZZN6</accession>
<protein>
    <submittedName>
        <fullName evidence="2">Uncharacterized protein</fullName>
    </submittedName>
</protein>
<reference evidence="2" key="1">
    <citation type="submission" date="2014-01" db="EMBL/GenBank/DDBJ databases">
        <authorList>
            <person name="Brown-Elliot B."/>
            <person name="Wallace R."/>
            <person name="Lenaerts A."/>
            <person name="Ordway D."/>
            <person name="DeGroote M.A."/>
            <person name="Parker T."/>
            <person name="Sizemore C."/>
            <person name="Tallon L.J."/>
            <person name="Sadzewicz L.K."/>
            <person name="Sengamalay N."/>
            <person name="Fraser C.M."/>
            <person name="Hine E."/>
            <person name="Shefchek K.A."/>
            <person name="Das S.P."/>
            <person name="Tettelin H."/>
        </authorList>
    </citation>
    <scope>NUCLEOTIDE SEQUENCE [LARGE SCALE GENOMIC DNA]</scope>
    <source>
        <strain evidence="2">4042</strain>
    </source>
</reference>